<dbReference type="Pfam" id="PF00884">
    <property type="entry name" value="Sulfatase"/>
    <property type="match status" value="1"/>
</dbReference>
<dbReference type="PIRSF" id="PIRSF000972">
    <property type="entry name" value="Arylsulf_plant"/>
    <property type="match status" value="1"/>
</dbReference>
<dbReference type="GO" id="GO:0005539">
    <property type="term" value="F:glycosaminoglycan binding"/>
    <property type="evidence" value="ECO:0007669"/>
    <property type="project" value="TreeGrafter"/>
</dbReference>
<keyword evidence="9" id="KW-1185">Reference proteome</keyword>
<dbReference type="OrthoDB" id="96314at2759"/>
<dbReference type="CDD" id="cd16147">
    <property type="entry name" value="G6S"/>
    <property type="match status" value="1"/>
</dbReference>
<reference evidence="8 9" key="1">
    <citation type="journal article" date="2016" name="Nat. Commun.">
        <title>Ectomycorrhizal ecology is imprinted in the genome of the dominant symbiotic fungus Cenococcum geophilum.</title>
        <authorList>
            <consortium name="DOE Joint Genome Institute"/>
            <person name="Peter M."/>
            <person name="Kohler A."/>
            <person name="Ohm R.A."/>
            <person name="Kuo A."/>
            <person name="Krutzmann J."/>
            <person name="Morin E."/>
            <person name="Arend M."/>
            <person name="Barry K.W."/>
            <person name="Binder M."/>
            <person name="Choi C."/>
            <person name="Clum A."/>
            <person name="Copeland A."/>
            <person name="Grisel N."/>
            <person name="Haridas S."/>
            <person name="Kipfer T."/>
            <person name="LaButti K."/>
            <person name="Lindquist E."/>
            <person name="Lipzen A."/>
            <person name="Maire R."/>
            <person name="Meier B."/>
            <person name="Mihaltcheva S."/>
            <person name="Molinier V."/>
            <person name="Murat C."/>
            <person name="Poggeler S."/>
            <person name="Quandt C.A."/>
            <person name="Sperisen C."/>
            <person name="Tritt A."/>
            <person name="Tisserant E."/>
            <person name="Crous P.W."/>
            <person name="Henrissat B."/>
            <person name="Nehls U."/>
            <person name="Egli S."/>
            <person name="Spatafora J.W."/>
            <person name="Grigoriev I.V."/>
            <person name="Martin F.M."/>
        </authorList>
    </citation>
    <scope>NUCLEOTIDE SEQUENCE [LARGE SCALE GENOMIC DNA]</scope>
    <source>
        <strain evidence="8 9">CBS 207.34</strain>
    </source>
</reference>
<gene>
    <name evidence="8" type="ORF">AOQ84DRAFT_426249</name>
</gene>
<evidence type="ECO:0000256" key="4">
    <source>
        <dbReference type="ARBA" id="ARBA00023180"/>
    </source>
</evidence>
<evidence type="ECO:0000256" key="5">
    <source>
        <dbReference type="PIRNR" id="PIRNR000972"/>
    </source>
</evidence>
<protein>
    <recommendedName>
        <fullName evidence="5">Arylsulfatase</fullName>
        <shortName evidence="5">AS</shortName>
        <ecNumber evidence="5">3.1.6.1</ecNumber>
    </recommendedName>
    <alternativeName>
        <fullName evidence="5">Aryl-sulfate sulphohydrolase</fullName>
    </alternativeName>
</protein>
<evidence type="ECO:0000259" key="7">
    <source>
        <dbReference type="Pfam" id="PF00884"/>
    </source>
</evidence>
<dbReference type="FunFam" id="3.40.720.10:FF:000051">
    <property type="entry name" value="Arylsulfatase"/>
    <property type="match status" value="1"/>
</dbReference>
<dbReference type="Proteomes" id="UP000250140">
    <property type="component" value="Unassembled WGS sequence"/>
</dbReference>
<feature type="modified residue" description="3-oxoalanine (Cys)" evidence="6">
    <location>
        <position position="63"/>
    </location>
</feature>
<evidence type="ECO:0000256" key="6">
    <source>
        <dbReference type="PIRSR" id="PIRSR000972-50"/>
    </source>
</evidence>
<comment type="PTM">
    <text evidence="6">The conversion to 3-oxoalanine (also known as C-formylglycine, FGly), of a serine or cysteine residue in prokaryotes and of a cysteine residue in eukaryotes, is critical for catalytic activity.</text>
</comment>
<dbReference type="GO" id="GO:0008449">
    <property type="term" value="F:N-acetylglucosamine-6-sulfatase activity"/>
    <property type="evidence" value="ECO:0007669"/>
    <property type="project" value="TreeGrafter"/>
</dbReference>
<dbReference type="InterPro" id="IPR012083">
    <property type="entry name" value="Arylsulfatase"/>
</dbReference>
<dbReference type="AlphaFoldDB" id="A0A8E2FCR9"/>
<comment type="similarity">
    <text evidence="1 5">Belongs to the sulfatase family.</text>
</comment>
<keyword evidence="3 5" id="KW-0378">Hydrolase</keyword>
<dbReference type="PANTHER" id="PTHR43108:SF8">
    <property type="entry name" value="SD21168P"/>
    <property type="match status" value="1"/>
</dbReference>
<accession>A0A8E2FCR9</accession>
<keyword evidence="2" id="KW-0732">Signal</keyword>
<dbReference type="EC" id="3.1.6.1" evidence="5"/>
<proteinExistence type="inferred from homology"/>
<dbReference type="InterPro" id="IPR024607">
    <property type="entry name" value="Sulfatase_CS"/>
</dbReference>
<evidence type="ECO:0000313" key="8">
    <source>
        <dbReference type="EMBL" id="OCL14797.1"/>
    </source>
</evidence>
<feature type="domain" description="Sulfatase N-terminal" evidence="7">
    <location>
        <begin position="19"/>
        <end position="367"/>
    </location>
</feature>
<dbReference type="GO" id="GO:0004065">
    <property type="term" value="F:arylsulfatase activity"/>
    <property type="evidence" value="ECO:0007669"/>
    <property type="project" value="UniProtKB-UniRule"/>
</dbReference>
<keyword evidence="4" id="KW-0325">Glycoprotein</keyword>
<comment type="catalytic activity">
    <reaction evidence="5">
        <text>an aryl sulfate + H2O = a phenol + sulfate + H(+)</text>
        <dbReference type="Rhea" id="RHEA:17261"/>
        <dbReference type="ChEBI" id="CHEBI:15377"/>
        <dbReference type="ChEBI" id="CHEBI:15378"/>
        <dbReference type="ChEBI" id="CHEBI:16189"/>
        <dbReference type="ChEBI" id="CHEBI:33853"/>
        <dbReference type="ChEBI" id="CHEBI:140317"/>
        <dbReference type="EC" id="3.1.6.1"/>
    </reaction>
</comment>
<evidence type="ECO:0000313" key="9">
    <source>
        <dbReference type="Proteomes" id="UP000250140"/>
    </source>
</evidence>
<evidence type="ECO:0000256" key="1">
    <source>
        <dbReference type="ARBA" id="ARBA00008779"/>
    </source>
</evidence>
<dbReference type="InterPro" id="IPR000917">
    <property type="entry name" value="Sulfatase_N"/>
</dbReference>
<dbReference type="InterPro" id="IPR017850">
    <property type="entry name" value="Alkaline_phosphatase_core_sf"/>
</dbReference>
<evidence type="ECO:0000256" key="2">
    <source>
        <dbReference type="ARBA" id="ARBA00022729"/>
    </source>
</evidence>
<sequence length="571" mass="64786">MDELESDRAVRGTKHPSRPNVVFILSDDQDAHLNSLDYMPYLKQHLLDQGTFFSRHYCTIALCCPSRVNLWTGRAGHNTNVTDVSPPYGGYPKFISQGLNDKWLPVWLQQSGYNTYYTGKLFNAHSVQNYDSPFPAGFNGSDFLLDPYTYQYLNATFQRNHDSPVSYTGEYSTDILAQKAYGFLDDAVTAGGPFFIGIAPVACHSNVILPLTATEYPVFTAPIPAKRHENLFPDLQVPRTESFNPDQPSGANWVKKLPKQNESNVDSNDNYYRQRLRALQAVDEIIDKTVRRLDRYGILENTYIIYSTDNGFHIGQHRMQPGKSCGYEEDVNIPLIIRGPGIPAGEITDIVTTHTDLAPTILDMTGIPPRQDFDGIAIPLSQKALSEAKNARYEHVNVEYWGFATEEGDHDTTVHLNNTYKAIRVIGKSYNLYYSIWCNNEHELYDLTNDPYQMRNVFPSNVQFNSTQAPQPQLLGHPLSAVISRLDTLLFVLKSCKTTECVQPWETLHPQGNVKNLRDALSPKYDDFYEIEQRRVAYTRCELGYIIDAEGLQFPVDGLIYRDGNAWSAWV</sequence>
<dbReference type="GO" id="GO:0018958">
    <property type="term" value="P:phenol-containing compound metabolic process"/>
    <property type="evidence" value="ECO:0007669"/>
    <property type="project" value="InterPro"/>
</dbReference>
<organism evidence="8 9">
    <name type="scientific">Glonium stellatum</name>
    <dbReference type="NCBI Taxonomy" id="574774"/>
    <lineage>
        <taxon>Eukaryota</taxon>
        <taxon>Fungi</taxon>
        <taxon>Dikarya</taxon>
        <taxon>Ascomycota</taxon>
        <taxon>Pezizomycotina</taxon>
        <taxon>Dothideomycetes</taxon>
        <taxon>Pleosporomycetidae</taxon>
        <taxon>Gloniales</taxon>
        <taxon>Gloniaceae</taxon>
        <taxon>Glonium</taxon>
    </lineage>
</organism>
<name>A0A8E2FCR9_9PEZI</name>
<evidence type="ECO:0000256" key="3">
    <source>
        <dbReference type="ARBA" id="ARBA00022801"/>
    </source>
</evidence>
<dbReference type="Gene3D" id="3.40.720.10">
    <property type="entry name" value="Alkaline Phosphatase, subunit A"/>
    <property type="match status" value="1"/>
</dbReference>
<dbReference type="SUPFAM" id="SSF53649">
    <property type="entry name" value="Alkaline phosphatase-like"/>
    <property type="match status" value="1"/>
</dbReference>
<dbReference type="EMBL" id="KV748530">
    <property type="protein sequence ID" value="OCL14797.1"/>
    <property type="molecule type" value="Genomic_DNA"/>
</dbReference>
<dbReference type="PROSITE" id="PS00523">
    <property type="entry name" value="SULFATASE_1"/>
    <property type="match status" value="1"/>
</dbReference>
<dbReference type="PANTHER" id="PTHR43108">
    <property type="entry name" value="N-ACETYLGLUCOSAMINE-6-SULFATASE FAMILY MEMBER"/>
    <property type="match status" value="1"/>
</dbReference>